<dbReference type="RefSeq" id="WP_045547871.1">
    <property type="nucleotide sequence ID" value="NZ_JZDQ02000025.1"/>
</dbReference>
<keyword evidence="3" id="KW-1185">Reference proteome</keyword>
<sequence length="131" mass="14299">MRWWFTTLALLLPMILTGCASGQEDAVRDRVASFHDAIKGQDWAGACALLAPETRTELEAAAKKPCSEALPEEQLPEPGALDRVDVFGTMAEVRFQGETLFLTRFADDWLLHAAGCTPQPPKPYDCALHGG</sequence>
<accession>A0A1J4N1H1</accession>
<keyword evidence="1" id="KW-0732">Signal</keyword>
<evidence type="ECO:0000313" key="2">
    <source>
        <dbReference type="EMBL" id="OIJ25395.1"/>
    </source>
</evidence>
<reference evidence="2" key="1">
    <citation type="submission" date="2016-10" db="EMBL/GenBank/DDBJ databases">
        <title>Draft Genome Sequence of Nocardioides luteus Strain BAFB, an Alkane-Degrading Bacterium Isolated from JP-7 Polluted Soil.</title>
        <authorList>
            <person name="Brown L."/>
            <person name="Ruiz O.N."/>
            <person name="Gunasekera T."/>
        </authorList>
    </citation>
    <scope>NUCLEOTIDE SEQUENCE [LARGE SCALE GENOMIC DNA]</scope>
    <source>
        <strain evidence="2">BAFB</strain>
    </source>
</reference>
<gene>
    <name evidence="2" type="ORF">UG56_017470</name>
</gene>
<organism evidence="2 3">
    <name type="scientific">Nocardioides luteus</name>
    <dbReference type="NCBI Taxonomy" id="1844"/>
    <lineage>
        <taxon>Bacteria</taxon>
        <taxon>Bacillati</taxon>
        <taxon>Actinomycetota</taxon>
        <taxon>Actinomycetes</taxon>
        <taxon>Propionibacteriales</taxon>
        <taxon>Nocardioidaceae</taxon>
        <taxon>Nocardioides</taxon>
    </lineage>
</organism>
<evidence type="ECO:0008006" key="4">
    <source>
        <dbReference type="Google" id="ProtNLM"/>
    </source>
</evidence>
<dbReference type="PROSITE" id="PS51257">
    <property type="entry name" value="PROKAR_LIPOPROTEIN"/>
    <property type="match status" value="1"/>
</dbReference>
<feature type="chain" id="PRO_5039296072" description="DUF4878 domain-containing protein" evidence="1">
    <location>
        <begin position="23"/>
        <end position="131"/>
    </location>
</feature>
<dbReference type="Proteomes" id="UP000033772">
    <property type="component" value="Unassembled WGS sequence"/>
</dbReference>
<comment type="caution">
    <text evidence="2">The sequence shown here is derived from an EMBL/GenBank/DDBJ whole genome shotgun (WGS) entry which is preliminary data.</text>
</comment>
<dbReference type="OrthoDB" id="5193742at2"/>
<proteinExistence type="predicted"/>
<protein>
    <recommendedName>
        <fullName evidence="4">DUF4878 domain-containing protein</fullName>
    </recommendedName>
</protein>
<evidence type="ECO:0000313" key="3">
    <source>
        <dbReference type="Proteomes" id="UP000033772"/>
    </source>
</evidence>
<evidence type="ECO:0000256" key="1">
    <source>
        <dbReference type="SAM" id="SignalP"/>
    </source>
</evidence>
<dbReference type="STRING" id="1844.UG56_017470"/>
<name>A0A1J4N1H1_9ACTN</name>
<feature type="signal peptide" evidence="1">
    <location>
        <begin position="1"/>
        <end position="22"/>
    </location>
</feature>
<dbReference type="AlphaFoldDB" id="A0A1J4N1H1"/>
<dbReference type="EMBL" id="JZDQ02000025">
    <property type="protein sequence ID" value="OIJ25395.1"/>
    <property type="molecule type" value="Genomic_DNA"/>
</dbReference>